<organism evidence="3 4">
    <name type="scientific">Fictibacillus marinisediminis</name>
    <dbReference type="NCBI Taxonomy" id="2878389"/>
    <lineage>
        <taxon>Bacteria</taxon>
        <taxon>Bacillati</taxon>
        <taxon>Bacillota</taxon>
        <taxon>Bacilli</taxon>
        <taxon>Bacillales</taxon>
        <taxon>Fictibacillaceae</taxon>
        <taxon>Fictibacillus</taxon>
    </lineage>
</organism>
<comment type="caution">
    <text evidence="3">The sequence shown here is derived from an EMBL/GenBank/DDBJ whole genome shotgun (WGS) entry which is preliminary data.</text>
</comment>
<feature type="coiled-coil region" evidence="1">
    <location>
        <begin position="207"/>
        <end position="234"/>
    </location>
</feature>
<keyword evidence="2" id="KW-0472">Membrane</keyword>
<evidence type="ECO:0000256" key="2">
    <source>
        <dbReference type="SAM" id="Phobius"/>
    </source>
</evidence>
<evidence type="ECO:0000256" key="1">
    <source>
        <dbReference type="SAM" id="Coils"/>
    </source>
</evidence>
<dbReference type="EMBL" id="JAIWJX010000002">
    <property type="protein sequence ID" value="MCK6259034.1"/>
    <property type="molecule type" value="Genomic_DNA"/>
</dbReference>
<dbReference type="Proteomes" id="UP001139011">
    <property type="component" value="Unassembled WGS sequence"/>
</dbReference>
<proteinExistence type="predicted"/>
<evidence type="ECO:0000313" key="4">
    <source>
        <dbReference type="Proteomes" id="UP001139011"/>
    </source>
</evidence>
<accession>A0A9X1XK43</accession>
<keyword evidence="1" id="KW-0175">Coiled coil</keyword>
<name>A0A9X1XK43_9BACL</name>
<protein>
    <submittedName>
        <fullName evidence="3">Slp family lipoprotein</fullName>
    </submittedName>
</protein>
<evidence type="ECO:0000313" key="3">
    <source>
        <dbReference type="EMBL" id="MCK6259034.1"/>
    </source>
</evidence>
<reference evidence="3" key="1">
    <citation type="submission" date="2021-09" db="EMBL/GenBank/DDBJ databases">
        <title>Genome analysis of Fictibacillus sp. KIGAM418 isolated from marine sediment.</title>
        <authorList>
            <person name="Seo M.-J."/>
            <person name="Cho E.-S."/>
            <person name="Hwang C.Y."/>
        </authorList>
    </citation>
    <scope>NUCLEOTIDE SEQUENCE</scope>
    <source>
        <strain evidence="3">KIGAM418</strain>
    </source>
</reference>
<keyword evidence="4" id="KW-1185">Reference proteome</keyword>
<dbReference type="RefSeq" id="WP_248254252.1">
    <property type="nucleotide sequence ID" value="NZ_JAIWJX010000002.1"/>
</dbReference>
<keyword evidence="2" id="KW-0812">Transmembrane</keyword>
<sequence length="335" mass="37826">MFTFFTTISVMVGILFLFLAIKAYMGDNGFMKWVGYMILSFVIAFIFSCMSISTEPAGETDQVQASKNEVKQTVKKKTLYIKQEQVTYDKAKDVVVFSGKTNLNDGTEVGIGIEDKNTDKIYGGGGKVKDGKFTVNMGEEYYLIENGNYEVSATVYVDTANNLKFPEKYGHYDTFHQNYQVSKGEIVPDGKHYNIEFSHLGKIKVTNAHTKEEVEKYDENLKKQEEQERKQSAKTIRYGELEKNPDTFKGDFVKFQGQIVQIMEKDGSTEIRLAVTKASYGYDINDIVYVTYSGTTPFIKDDTVTVYGTIEGSLTYKSQAGFDITVPHLEAKTVE</sequence>
<gene>
    <name evidence="3" type="ORF">LCY76_20900</name>
</gene>
<feature type="transmembrane region" description="Helical" evidence="2">
    <location>
        <begin position="6"/>
        <end position="26"/>
    </location>
</feature>
<keyword evidence="2" id="KW-1133">Transmembrane helix</keyword>
<feature type="transmembrane region" description="Helical" evidence="2">
    <location>
        <begin position="33"/>
        <end position="53"/>
    </location>
</feature>
<keyword evidence="3" id="KW-0449">Lipoprotein</keyword>
<dbReference type="AlphaFoldDB" id="A0A9X1XK43"/>